<dbReference type="EMBL" id="BAABFR010000118">
    <property type="protein sequence ID" value="GAA4404186.1"/>
    <property type="molecule type" value="Genomic_DNA"/>
</dbReference>
<dbReference type="InterPro" id="IPR012340">
    <property type="entry name" value="NA-bd_OB-fold"/>
</dbReference>
<dbReference type="Pfam" id="PF07499">
    <property type="entry name" value="RuvA_C"/>
    <property type="match status" value="1"/>
</dbReference>
<dbReference type="InterPro" id="IPR003583">
    <property type="entry name" value="Hlx-hairpin-Hlx_DNA-bd_motif"/>
</dbReference>
<feature type="region of interest" description="Domain III" evidence="6">
    <location>
        <begin position="154"/>
        <end position="200"/>
    </location>
</feature>
<dbReference type="Proteomes" id="UP001500635">
    <property type="component" value="Unassembled WGS sequence"/>
</dbReference>
<dbReference type="Gene3D" id="2.40.50.140">
    <property type="entry name" value="Nucleic acid-binding proteins"/>
    <property type="match status" value="1"/>
</dbReference>
<dbReference type="InterPro" id="IPR000085">
    <property type="entry name" value="RuvA"/>
</dbReference>
<dbReference type="Pfam" id="PF01330">
    <property type="entry name" value="RuvA_N"/>
    <property type="match status" value="1"/>
</dbReference>
<feature type="domain" description="Helix-hairpin-helix DNA-binding motif class 1" evidence="7">
    <location>
        <begin position="72"/>
        <end position="91"/>
    </location>
</feature>
<evidence type="ECO:0000256" key="3">
    <source>
        <dbReference type="ARBA" id="ARBA00023125"/>
    </source>
</evidence>
<reference evidence="9" key="1">
    <citation type="journal article" date="2019" name="Int. J. Syst. Evol. Microbiol.">
        <title>The Global Catalogue of Microorganisms (GCM) 10K type strain sequencing project: providing services to taxonomists for standard genome sequencing and annotation.</title>
        <authorList>
            <consortium name="The Broad Institute Genomics Platform"/>
            <consortium name="The Broad Institute Genome Sequencing Center for Infectious Disease"/>
            <person name="Wu L."/>
            <person name="Ma J."/>
        </authorList>
    </citation>
    <scope>NUCLEOTIDE SEQUENCE [LARGE SCALE GENOMIC DNA]</scope>
    <source>
        <strain evidence="9">JCM 17688</strain>
    </source>
</reference>
<feature type="domain" description="Helix-hairpin-helix DNA-binding motif class 1" evidence="7">
    <location>
        <begin position="107"/>
        <end position="126"/>
    </location>
</feature>
<comment type="domain">
    <text evidence="6">Has three domains with a flexible linker between the domains II and III and assumes an 'L' shape. Domain III is highly mobile and contacts RuvB.</text>
</comment>
<keyword evidence="3 6" id="KW-0238">DNA-binding</keyword>
<comment type="subunit">
    <text evidence="6">Homotetramer. Forms an RuvA(8)-RuvB(12)-Holliday junction (HJ) complex. HJ DNA is sandwiched between 2 RuvA tetramers; dsDNA enters through RuvA and exits via RuvB. An RuvB hexamer assembles on each DNA strand where it exits the tetramer. Each RuvB hexamer is contacted by two RuvA subunits (via domain III) on 2 adjacent RuvB subunits; this complex drives branch migration. In the full resolvosome a probable DNA-RuvA(4)-RuvB(12)-RuvC(2) complex forms which resolves the HJ.</text>
</comment>
<keyword evidence="9" id="KW-1185">Reference proteome</keyword>
<evidence type="ECO:0000259" key="7">
    <source>
        <dbReference type="SMART" id="SM00278"/>
    </source>
</evidence>
<dbReference type="Gene3D" id="1.10.150.20">
    <property type="entry name" value="5' to 3' exonuclease, C-terminal subdomain"/>
    <property type="match status" value="1"/>
</dbReference>
<evidence type="ECO:0000313" key="8">
    <source>
        <dbReference type="EMBL" id="GAA4404186.1"/>
    </source>
</evidence>
<accession>A0ABP8KCG2</accession>
<organism evidence="8 9">
    <name type="scientific">Tsukamurella soli</name>
    <dbReference type="NCBI Taxonomy" id="644556"/>
    <lineage>
        <taxon>Bacteria</taxon>
        <taxon>Bacillati</taxon>
        <taxon>Actinomycetota</taxon>
        <taxon>Actinomycetes</taxon>
        <taxon>Mycobacteriales</taxon>
        <taxon>Tsukamurellaceae</taxon>
        <taxon>Tsukamurella</taxon>
    </lineage>
</organism>
<dbReference type="Gene3D" id="1.10.8.10">
    <property type="entry name" value="DNA helicase RuvA subunit, C-terminal domain"/>
    <property type="match status" value="1"/>
</dbReference>
<proteinExistence type="inferred from homology"/>
<keyword evidence="1 6" id="KW-0963">Cytoplasm</keyword>
<evidence type="ECO:0000256" key="6">
    <source>
        <dbReference type="HAMAP-Rule" id="MF_00031"/>
    </source>
</evidence>
<gene>
    <name evidence="6 8" type="primary">ruvA</name>
    <name evidence="8" type="ORF">GCM10023147_46410</name>
</gene>
<evidence type="ECO:0000256" key="5">
    <source>
        <dbReference type="ARBA" id="ARBA00023204"/>
    </source>
</evidence>
<evidence type="ECO:0000256" key="2">
    <source>
        <dbReference type="ARBA" id="ARBA00022763"/>
    </source>
</evidence>
<dbReference type="InterPro" id="IPR013849">
    <property type="entry name" value="DNA_helicase_Holl-junc_RuvA_I"/>
</dbReference>
<dbReference type="SMART" id="SM00278">
    <property type="entry name" value="HhH1"/>
    <property type="match status" value="2"/>
</dbReference>
<comment type="subcellular location">
    <subcellularLocation>
        <location evidence="6">Cytoplasm</location>
    </subcellularLocation>
</comment>
<dbReference type="HAMAP" id="MF_00031">
    <property type="entry name" value="DNA_HJ_migration_RuvA"/>
    <property type="match status" value="1"/>
</dbReference>
<dbReference type="InterPro" id="IPR036267">
    <property type="entry name" value="RuvA_C_sf"/>
</dbReference>
<dbReference type="NCBIfam" id="TIGR00084">
    <property type="entry name" value="ruvA"/>
    <property type="match status" value="1"/>
</dbReference>
<keyword evidence="2 6" id="KW-0227">DNA damage</keyword>
<dbReference type="CDD" id="cd14332">
    <property type="entry name" value="UBA_RuvA_C"/>
    <property type="match status" value="1"/>
</dbReference>
<evidence type="ECO:0000256" key="1">
    <source>
        <dbReference type="ARBA" id="ARBA00022490"/>
    </source>
</evidence>
<dbReference type="InterPro" id="IPR010994">
    <property type="entry name" value="RuvA_2-like"/>
</dbReference>
<dbReference type="SUPFAM" id="SSF47781">
    <property type="entry name" value="RuvA domain 2-like"/>
    <property type="match status" value="1"/>
</dbReference>
<name>A0ABP8KCG2_9ACTN</name>
<comment type="caution">
    <text evidence="6">Lacks conserved residue(s) required for the propagation of feature annotation.</text>
</comment>
<comment type="function">
    <text evidence="6">The RuvA-RuvB-RuvC complex processes Holliday junction (HJ) DNA during genetic recombination and DNA repair, while the RuvA-RuvB complex plays an important role in the rescue of blocked DNA replication forks via replication fork reversal (RFR). RuvA specifically binds to HJ cruciform DNA, conferring on it an open structure. The RuvB hexamer acts as an ATP-dependent pump, pulling dsDNA into and through the RuvAB complex. HJ branch migration allows RuvC to scan DNA until it finds its consensus sequence, where it cleaves and resolves the cruciform DNA.</text>
</comment>
<dbReference type="RefSeq" id="WP_345000646.1">
    <property type="nucleotide sequence ID" value="NZ_BAABFR010000118.1"/>
</dbReference>
<comment type="similarity">
    <text evidence="6">Belongs to the RuvA family.</text>
</comment>
<dbReference type="SUPFAM" id="SSF46929">
    <property type="entry name" value="DNA helicase RuvA subunit, C-terminal domain"/>
    <property type="match status" value="1"/>
</dbReference>
<keyword evidence="4 6" id="KW-0233">DNA recombination</keyword>
<comment type="caution">
    <text evidence="8">The sequence shown here is derived from an EMBL/GenBank/DDBJ whole genome shotgun (WGS) entry which is preliminary data.</text>
</comment>
<sequence length="200" mass="20966">MIASLRGPVLHIALDHVVIECGGVGYRVQVAPTTAGAMTRGSEASLLTSMVVREDSMTLYGFTDPDVQEFFHLLQTVQGIGPRLAMAAIAVLDPREMARAITAEDIKTLCLIPGVGKRVAERIHVELKDKIAAPGGAGTDVGPGPAIAVGGVEQQLVEALEGLGFSTRQAEPAVSAVVEEDPDRPVADLLRAALRRLGKA</sequence>
<dbReference type="Pfam" id="PF14520">
    <property type="entry name" value="HHH_5"/>
    <property type="match status" value="1"/>
</dbReference>
<dbReference type="InterPro" id="IPR011114">
    <property type="entry name" value="RuvA_C"/>
</dbReference>
<dbReference type="SUPFAM" id="SSF50249">
    <property type="entry name" value="Nucleic acid-binding proteins"/>
    <property type="match status" value="1"/>
</dbReference>
<protein>
    <recommendedName>
        <fullName evidence="6">Holliday junction branch migration complex subunit RuvA</fullName>
    </recommendedName>
</protein>
<evidence type="ECO:0000313" key="9">
    <source>
        <dbReference type="Proteomes" id="UP001500635"/>
    </source>
</evidence>
<keyword evidence="5 6" id="KW-0234">DNA repair</keyword>
<evidence type="ECO:0000256" key="4">
    <source>
        <dbReference type="ARBA" id="ARBA00023172"/>
    </source>
</evidence>